<dbReference type="AlphaFoldDB" id="A0A7W4KFR7"/>
<comment type="caution">
    <text evidence="1">The sequence shown here is derived from an EMBL/GenBank/DDBJ whole genome shotgun (WGS) entry which is preliminary data.</text>
</comment>
<dbReference type="EMBL" id="JABEQK010000011">
    <property type="protein sequence ID" value="MBB2206121.1"/>
    <property type="molecule type" value="Genomic_DNA"/>
</dbReference>
<reference evidence="1 2" key="1">
    <citation type="submission" date="2020-04" db="EMBL/GenBank/DDBJ databases">
        <title>Description of novel Gluconacetobacter.</title>
        <authorList>
            <person name="Sombolestani A."/>
        </authorList>
    </citation>
    <scope>NUCLEOTIDE SEQUENCE [LARGE SCALE GENOMIC DNA]</scope>
    <source>
        <strain evidence="1 2">LMG 27800</strain>
    </source>
</reference>
<dbReference type="RefSeq" id="WP_182950653.1">
    <property type="nucleotide sequence ID" value="NZ_JABEQK010000011.1"/>
</dbReference>
<organism evidence="1 2">
    <name type="scientific">Gluconacetobacter takamatsuzukensis</name>
    <dbReference type="NCBI Taxonomy" id="1286190"/>
    <lineage>
        <taxon>Bacteria</taxon>
        <taxon>Pseudomonadati</taxon>
        <taxon>Pseudomonadota</taxon>
        <taxon>Alphaproteobacteria</taxon>
        <taxon>Acetobacterales</taxon>
        <taxon>Acetobacteraceae</taxon>
        <taxon>Gluconacetobacter</taxon>
    </lineage>
</organism>
<sequence length="128" mass="13917">MSAGVLFLPLFLFQIRMRLSRTEKLTLRWDWIRHFGPVMLSLLVESGRVSGALLGTLAGRSPVGRTAVDRFASEGRNDAERRGHRALAGMIGSASPNGIVLSIADDEQSCNVHRLLPARGRAPAGWPA</sequence>
<evidence type="ECO:0000313" key="2">
    <source>
        <dbReference type="Proteomes" id="UP000540556"/>
    </source>
</evidence>
<keyword evidence="2" id="KW-1185">Reference proteome</keyword>
<evidence type="ECO:0000313" key="1">
    <source>
        <dbReference type="EMBL" id="MBB2206121.1"/>
    </source>
</evidence>
<gene>
    <name evidence="1" type="ORF">HLH27_14015</name>
</gene>
<accession>A0A7W4KFR7</accession>
<protein>
    <submittedName>
        <fullName evidence="1">Uncharacterized protein</fullName>
    </submittedName>
</protein>
<dbReference type="Proteomes" id="UP000540556">
    <property type="component" value="Unassembled WGS sequence"/>
</dbReference>
<name>A0A7W4KFR7_9PROT</name>
<proteinExistence type="predicted"/>